<dbReference type="EMBL" id="NGKB01000014">
    <property type="protein sequence ID" value="RSU11367.1"/>
    <property type="molecule type" value="Genomic_DNA"/>
</dbReference>
<dbReference type="CDD" id="cd03357">
    <property type="entry name" value="LbH_MAT_GAT"/>
    <property type="match status" value="1"/>
</dbReference>
<dbReference type="SUPFAM" id="SSF51161">
    <property type="entry name" value="Trimeric LpxA-like enzymes"/>
    <property type="match status" value="1"/>
</dbReference>
<sequence length="207" mass="23497">MRTEKEKMLQEDLYVAGDSELREDAKRSRQITRIFNQTTEEQIDYRMTLLKDLFKETGENIYMEPPFRCDYGSNISIGNNFYANFDCIFLDVAEIKIGENVMFGPKVNLLTPGHPIDAEVRNSGLEFGRKITIGDNVWFGGNVTVNPGVTIGSNTIIGSGSVVTKNIPDNVIAAGNPCRIIRPITDEDKKHWKEKQEAYWNEVNQEN</sequence>
<evidence type="ECO:0000313" key="8">
    <source>
        <dbReference type="Proteomes" id="UP000288028"/>
    </source>
</evidence>
<dbReference type="PANTHER" id="PTHR43017">
    <property type="entry name" value="GALACTOSIDE O-ACETYLTRANSFERASE"/>
    <property type="match status" value="1"/>
</dbReference>
<keyword evidence="8" id="KW-1185">Reference proteome</keyword>
<name>A0A430ATJ3_9ENTE</name>
<evidence type="ECO:0000256" key="4">
    <source>
        <dbReference type="ARBA" id="ARBA00023315"/>
    </source>
</evidence>
<protein>
    <recommendedName>
        <fullName evidence="5">Acetyltransferase</fullName>
        <ecNumber evidence="5">2.3.1.-</ecNumber>
    </recommendedName>
</protein>
<keyword evidence="3" id="KW-0677">Repeat</keyword>
<dbReference type="InterPro" id="IPR011004">
    <property type="entry name" value="Trimer_LpxA-like_sf"/>
</dbReference>
<dbReference type="InterPro" id="IPR039369">
    <property type="entry name" value="LacA-like"/>
</dbReference>
<organism evidence="7 8">
    <name type="scientific">Vagococcus carniphilus</name>
    <dbReference type="NCBI Taxonomy" id="218144"/>
    <lineage>
        <taxon>Bacteria</taxon>
        <taxon>Bacillati</taxon>
        <taxon>Bacillota</taxon>
        <taxon>Bacilli</taxon>
        <taxon>Lactobacillales</taxon>
        <taxon>Enterococcaceae</taxon>
        <taxon>Vagococcus</taxon>
    </lineage>
</organism>
<gene>
    <name evidence="7" type="ORF">CBF28_12360</name>
</gene>
<dbReference type="Proteomes" id="UP000288028">
    <property type="component" value="Unassembled WGS sequence"/>
</dbReference>
<evidence type="ECO:0000256" key="1">
    <source>
        <dbReference type="ARBA" id="ARBA00007274"/>
    </source>
</evidence>
<dbReference type="FunFam" id="2.160.10.10:FF:000008">
    <property type="entry name" value="Maltose O-acetyltransferase"/>
    <property type="match status" value="1"/>
</dbReference>
<dbReference type="SMART" id="SM01266">
    <property type="entry name" value="Mac"/>
    <property type="match status" value="1"/>
</dbReference>
<proteinExistence type="inferred from homology"/>
<comment type="similarity">
    <text evidence="1 5">Belongs to the transferase hexapeptide repeat family.</text>
</comment>
<evidence type="ECO:0000259" key="6">
    <source>
        <dbReference type="SMART" id="SM01266"/>
    </source>
</evidence>
<evidence type="ECO:0000256" key="5">
    <source>
        <dbReference type="RuleBase" id="RU367021"/>
    </source>
</evidence>
<accession>A0A430ATJ3</accession>
<dbReference type="GO" id="GO:0008870">
    <property type="term" value="F:galactoside O-acetyltransferase activity"/>
    <property type="evidence" value="ECO:0007669"/>
    <property type="project" value="TreeGrafter"/>
</dbReference>
<evidence type="ECO:0000256" key="2">
    <source>
        <dbReference type="ARBA" id="ARBA00022679"/>
    </source>
</evidence>
<dbReference type="AlphaFoldDB" id="A0A430ATJ3"/>
<feature type="domain" description="Maltose/galactoside acetyltransferase" evidence="6">
    <location>
        <begin position="5"/>
        <end position="59"/>
    </location>
</feature>
<dbReference type="InterPro" id="IPR024688">
    <property type="entry name" value="Mac_dom"/>
</dbReference>
<evidence type="ECO:0000313" key="7">
    <source>
        <dbReference type="EMBL" id="RSU11367.1"/>
    </source>
</evidence>
<dbReference type="Pfam" id="PF00132">
    <property type="entry name" value="Hexapep"/>
    <property type="match status" value="1"/>
</dbReference>
<dbReference type="OrthoDB" id="9812571at2"/>
<dbReference type="PANTHER" id="PTHR43017:SF1">
    <property type="entry name" value="ACETYLTRANSFERASE YJL218W-RELATED"/>
    <property type="match status" value="1"/>
</dbReference>
<dbReference type="InterPro" id="IPR001451">
    <property type="entry name" value="Hexapep"/>
</dbReference>
<dbReference type="GeneID" id="95579465"/>
<keyword evidence="4 5" id="KW-0012">Acyltransferase</keyword>
<dbReference type="Gene3D" id="2.160.10.10">
    <property type="entry name" value="Hexapeptide repeat proteins"/>
    <property type="match status" value="1"/>
</dbReference>
<keyword evidence="2 5" id="KW-0808">Transferase</keyword>
<evidence type="ECO:0000256" key="3">
    <source>
        <dbReference type="ARBA" id="ARBA00022737"/>
    </source>
</evidence>
<comment type="caution">
    <text evidence="7">The sequence shown here is derived from an EMBL/GenBank/DDBJ whole genome shotgun (WGS) entry which is preliminary data.</text>
</comment>
<reference evidence="7 8" key="1">
    <citation type="submission" date="2017-05" db="EMBL/GenBank/DDBJ databases">
        <title>Vagococcus spp. assemblies.</title>
        <authorList>
            <person name="Gulvik C.A."/>
        </authorList>
    </citation>
    <scope>NUCLEOTIDE SEQUENCE [LARGE SCALE GENOMIC DNA]</scope>
    <source>
        <strain evidence="7 8">SS1714</strain>
    </source>
</reference>
<dbReference type="RefSeq" id="WP_126795728.1">
    <property type="nucleotide sequence ID" value="NZ_CP060720.1"/>
</dbReference>
<dbReference type="EC" id="2.3.1.-" evidence="5"/>
<dbReference type="Pfam" id="PF12464">
    <property type="entry name" value="Mac"/>
    <property type="match status" value="1"/>
</dbReference>